<dbReference type="InterPro" id="IPR000056">
    <property type="entry name" value="Ribul_P_3_epim-like"/>
</dbReference>
<evidence type="ECO:0000256" key="5">
    <source>
        <dbReference type="ARBA" id="ARBA00001954"/>
    </source>
</evidence>
<gene>
    <name evidence="10 12" type="primary">rpe</name>
    <name evidence="12" type="ORF">GCM10009117_24030</name>
</gene>
<dbReference type="InterPro" id="IPR013785">
    <property type="entry name" value="Aldolase_TIM"/>
</dbReference>
<feature type="binding site" evidence="10">
    <location>
        <begin position="204"/>
        <end position="205"/>
    </location>
    <ligand>
        <name>substrate</name>
    </ligand>
</feature>
<dbReference type="EC" id="5.1.3.1" evidence="7 10"/>
<comment type="function">
    <text evidence="10">Catalyzes the reversible epimerization of D-ribulose 5-phosphate to D-xylulose 5-phosphate.</text>
</comment>
<evidence type="ECO:0000256" key="4">
    <source>
        <dbReference type="ARBA" id="ARBA00001947"/>
    </source>
</evidence>
<comment type="cofactor">
    <cofactor evidence="10">
        <name>a divalent metal cation</name>
        <dbReference type="ChEBI" id="CHEBI:60240"/>
    </cofactor>
    <text evidence="10">Binds 1 divalent metal cation per subunit.</text>
</comment>
<comment type="catalytic activity">
    <reaction evidence="1 10 11">
        <text>D-ribulose 5-phosphate = D-xylulose 5-phosphate</text>
        <dbReference type="Rhea" id="RHEA:13677"/>
        <dbReference type="ChEBI" id="CHEBI:57737"/>
        <dbReference type="ChEBI" id="CHEBI:58121"/>
        <dbReference type="EC" id="5.1.3.1"/>
    </reaction>
</comment>
<feature type="binding site" evidence="10">
    <location>
        <position position="182"/>
    </location>
    <ligand>
        <name>a divalent metal cation</name>
        <dbReference type="ChEBI" id="CHEBI:60240"/>
    </ligand>
</feature>
<reference evidence="13" key="1">
    <citation type="journal article" date="2019" name="Int. J. Syst. Evol. Microbiol.">
        <title>The Global Catalogue of Microorganisms (GCM) 10K type strain sequencing project: providing services to taxonomists for standard genome sequencing and annotation.</title>
        <authorList>
            <consortium name="The Broad Institute Genomics Platform"/>
            <consortium name="The Broad Institute Genome Sequencing Center for Infectious Disease"/>
            <person name="Wu L."/>
            <person name="Ma J."/>
        </authorList>
    </citation>
    <scope>NUCLEOTIDE SEQUENCE [LARGE SCALE GENOMIC DNA]</scope>
    <source>
        <strain evidence="13">JCM 16082</strain>
    </source>
</reference>
<dbReference type="Gene3D" id="3.20.20.70">
    <property type="entry name" value="Aldolase class I"/>
    <property type="match status" value="1"/>
</dbReference>
<feature type="binding site" evidence="10">
    <location>
        <position position="40"/>
    </location>
    <ligand>
        <name>a divalent metal cation</name>
        <dbReference type="ChEBI" id="CHEBI:60240"/>
    </ligand>
</feature>
<evidence type="ECO:0000256" key="10">
    <source>
        <dbReference type="HAMAP-Rule" id="MF_02227"/>
    </source>
</evidence>
<evidence type="ECO:0000256" key="6">
    <source>
        <dbReference type="ARBA" id="ARBA00009541"/>
    </source>
</evidence>
<evidence type="ECO:0000256" key="1">
    <source>
        <dbReference type="ARBA" id="ARBA00001782"/>
    </source>
</evidence>
<dbReference type="InterPro" id="IPR026019">
    <property type="entry name" value="Ribul_P_3_epim"/>
</dbReference>
<evidence type="ECO:0000256" key="11">
    <source>
        <dbReference type="PIRNR" id="PIRNR001461"/>
    </source>
</evidence>
<feature type="binding site" evidence="10">
    <location>
        <position position="42"/>
    </location>
    <ligand>
        <name>a divalent metal cation</name>
        <dbReference type="ChEBI" id="CHEBI:60240"/>
    </ligand>
</feature>
<organism evidence="12 13">
    <name type="scientific">Gangjinia marincola</name>
    <dbReference type="NCBI Taxonomy" id="578463"/>
    <lineage>
        <taxon>Bacteria</taxon>
        <taxon>Pseudomonadati</taxon>
        <taxon>Bacteroidota</taxon>
        <taxon>Flavobacteriia</taxon>
        <taxon>Flavobacteriales</taxon>
        <taxon>Flavobacteriaceae</taxon>
        <taxon>Gangjinia</taxon>
    </lineage>
</organism>
<evidence type="ECO:0000313" key="13">
    <source>
        <dbReference type="Proteomes" id="UP001500507"/>
    </source>
</evidence>
<dbReference type="HAMAP" id="MF_02227">
    <property type="entry name" value="RPE"/>
    <property type="match status" value="1"/>
</dbReference>
<comment type="similarity">
    <text evidence="6 10 11">Belongs to the ribulose-phosphate 3-epimerase family.</text>
</comment>
<keyword evidence="13" id="KW-1185">Reference proteome</keyword>
<dbReference type="SUPFAM" id="SSF51366">
    <property type="entry name" value="Ribulose-phoshate binding barrel"/>
    <property type="match status" value="1"/>
</dbReference>
<comment type="cofactor">
    <cofactor evidence="2">
        <name>Mn(2+)</name>
        <dbReference type="ChEBI" id="CHEBI:29035"/>
    </cofactor>
</comment>
<keyword evidence="9 10" id="KW-0413">Isomerase</keyword>
<comment type="pathway">
    <text evidence="10">Carbohydrate degradation.</text>
</comment>
<dbReference type="InterPro" id="IPR011060">
    <property type="entry name" value="RibuloseP-bd_barrel"/>
</dbReference>
<keyword evidence="10 11" id="KW-0119">Carbohydrate metabolism</keyword>
<proteinExistence type="inferred from homology"/>
<dbReference type="NCBIfam" id="NF004076">
    <property type="entry name" value="PRK05581.1-4"/>
    <property type="match status" value="1"/>
</dbReference>
<dbReference type="Pfam" id="PF00834">
    <property type="entry name" value="Ribul_P_3_epim"/>
    <property type="match status" value="1"/>
</dbReference>
<feature type="active site" description="Proton acceptor" evidence="10">
    <location>
        <position position="42"/>
    </location>
</feature>
<dbReference type="PIRSF" id="PIRSF001461">
    <property type="entry name" value="RPE"/>
    <property type="match status" value="1"/>
</dbReference>
<evidence type="ECO:0000256" key="9">
    <source>
        <dbReference type="ARBA" id="ARBA00023235"/>
    </source>
</evidence>
<evidence type="ECO:0000256" key="2">
    <source>
        <dbReference type="ARBA" id="ARBA00001936"/>
    </source>
</evidence>
<feature type="binding site" evidence="10">
    <location>
        <position position="73"/>
    </location>
    <ligand>
        <name>substrate</name>
    </ligand>
</feature>
<feature type="binding site" evidence="10">
    <location>
        <begin position="149"/>
        <end position="152"/>
    </location>
    <ligand>
        <name>substrate</name>
    </ligand>
</feature>
<name>A0ABP3XV60_9FLAO</name>
<feature type="binding site" evidence="10">
    <location>
        <position position="73"/>
    </location>
    <ligand>
        <name>a divalent metal cation</name>
        <dbReference type="ChEBI" id="CHEBI:60240"/>
    </ligand>
</feature>
<evidence type="ECO:0000313" key="12">
    <source>
        <dbReference type="EMBL" id="GAA0873256.1"/>
    </source>
</evidence>
<protein>
    <recommendedName>
        <fullName evidence="7 10">Ribulose-phosphate 3-epimerase</fullName>
        <ecNumber evidence="7 10">5.1.3.1</ecNumber>
    </recommendedName>
</protein>
<dbReference type="PROSITE" id="PS01086">
    <property type="entry name" value="RIBUL_P_3_EPIMER_2"/>
    <property type="match status" value="1"/>
</dbReference>
<dbReference type="NCBIfam" id="TIGR01163">
    <property type="entry name" value="rpe"/>
    <property type="match status" value="1"/>
</dbReference>
<evidence type="ECO:0000256" key="8">
    <source>
        <dbReference type="ARBA" id="ARBA00022723"/>
    </source>
</evidence>
<dbReference type="PROSITE" id="PS01085">
    <property type="entry name" value="RIBUL_P_3_EPIMER_1"/>
    <property type="match status" value="1"/>
</dbReference>
<feature type="binding site" evidence="10">
    <location>
        <begin position="182"/>
        <end position="184"/>
    </location>
    <ligand>
        <name>substrate</name>
    </ligand>
</feature>
<dbReference type="Proteomes" id="UP001500507">
    <property type="component" value="Unassembled WGS sequence"/>
</dbReference>
<sequence>MVKELLMTPKIIAPSILAADFANLQRDVEMVNQSEADWFHIDIMDGVFVPNISFGMPVLRDIVKHASKTIDVHLMIIDPDRYISTFAGLGADILTVHYEACTHLHRTLQAIKAEGMEAGVALNPHTNIDLLEDVITDIDMVCLMSVNPGFGGQKFIENTYAKIKKLKALIHKTGATTKIEIDGGVTDQNAEKLIEAGADVLVAGSYVFKSKDQLGIIKHLKALVS</sequence>
<feature type="active site" description="Proton donor" evidence="10">
    <location>
        <position position="182"/>
    </location>
</feature>
<evidence type="ECO:0000256" key="3">
    <source>
        <dbReference type="ARBA" id="ARBA00001941"/>
    </source>
</evidence>
<evidence type="ECO:0000256" key="7">
    <source>
        <dbReference type="ARBA" id="ARBA00013188"/>
    </source>
</evidence>
<feature type="binding site" evidence="10">
    <location>
        <position position="15"/>
    </location>
    <ligand>
        <name>substrate</name>
    </ligand>
</feature>
<comment type="cofactor">
    <cofactor evidence="4">
        <name>Zn(2+)</name>
        <dbReference type="ChEBI" id="CHEBI:29105"/>
    </cofactor>
</comment>
<comment type="cofactor">
    <cofactor evidence="3">
        <name>Co(2+)</name>
        <dbReference type="ChEBI" id="CHEBI:48828"/>
    </cofactor>
</comment>
<dbReference type="CDD" id="cd00429">
    <property type="entry name" value="RPE"/>
    <property type="match status" value="1"/>
</dbReference>
<dbReference type="PANTHER" id="PTHR11749">
    <property type="entry name" value="RIBULOSE-5-PHOSPHATE-3-EPIMERASE"/>
    <property type="match status" value="1"/>
</dbReference>
<comment type="cofactor">
    <cofactor evidence="5">
        <name>Fe(2+)</name>
        <dbReference type="ChEBI" id="CHEBI:29033"/>
    </cofactor>
</comment>
<comment type="caution">
    <text evidence="12">The sequence shown here is derived from an EMBL/GenBank/DDBJ whole genome shotgun (WGS) entry which is preliminary data.</text>
</comment>
<accession>A0ABP3XV60</accession>
<keyword evidence="8 10" id="KW-0479">Metal-binding</keyword>
<dbReference type="EMBL" id="BAAAFG010000016">
    <property type="protein sequence ID" value="GAA0873256.1"/>
    <property type="molecule type" value="Genomic_DNA"/>
</dbReference>